<evidence type="ECO:0000313" key="3">
    <source>
        <dbReference type="EMBL" id="MPM50868.1"/>
    </source>
</evidence>
<dbReference type="CDD" id="cd04179">
    <property type="entry name" value="DPM_DPG-synthase_like"/>
    <property type="match status" value="1"/>
</dbReference>
<dbReference type="PANTHER" id="PTHR48090">
    <property type="entry name" value="UNDECAPRENYL-PHOSPHATE 4-DEOXY-4-FORMAMIDO-L-ARABINOSE TRANSFERASE-RELATED"/>
    <property type="match status" value="1"/>
</dbReference>
<dbReference type="SUPFAM" id="SSF53448">
    <property type="entry name" value="Nucleotide-diphospho-sugar transferases"/>
    <property type="match status" value="1"/>
</dbReference>
<dbReference type="InterPro" id="IPR001173">
    <property type="entry name" value="Glyco_trans_2-like"/>
</dbReference>
<dbReference type="PANTHER" id="PTHR48090:SF7">
    <property type="entry name" value="RFBJ PROTEIN"/>
    <property type="match status" value="1"/>
</dbReference>
<keyword evidence="1" id="KW-1133">Transmembrane helix</keyword>
<evidence type="ECO:0000259" key="2">
    <source>
        <dbReference type="Pfam" id="PF00535"/>
    </source>
</evidence>
<dbReference type="InterPro" id="IPR050256">
    <property type="entry name" value="Glycosyltransferase_2"/>
</dbReference>
<keyword evidence="1" id="KW-0472">Membrane</keyword>
<protein>
    <submittedName>
        <fullName evidence="3">Polyprenol monophosphomannose synthase</fullName>
        <ecNumber evidence="3">2.4.1.-</ecNumber>
    </submittedName>
</protein>
<feature type="domain" description="Glycosyltransferase 2-like" evidence="2">
    <location>
        <begin position="19"/>
        <end position="174"/>
    </location>
</feature>
<organism evidence="3">
    <name type="scientific">bioreactor metagenome</name>
    <dbReference type="NCBI Taxonomy" id="1076179"/>
    <lineage>
        <taxon>unclassified sequences</taxon>
        <taxon>metagenomes</taxon>
        <taxon>ecological metagenomes</taxon>
    </lineage>
</organism>
<keyword evidence="3" id="KW-0328">Glycosyltransferase</keyword>
<accession>A0A645ADU5</accession>
<dbReference type="EC" id="2.4.1.-" evidence="3"/>
<feature type="transmembrane region" description="Helical" evidence="1">
    <location>
        <begin position="214"/>
        <end position="236"/>
    </location>
</feature>
<dbReference type="EMBL" id="VSSQ01013162">
    <property type="protein sequence ID" value="MPM50868.1"/>
    <property type="molecule type" value="Genomic_DNA"/>
</dbReference>
<dbReference type="Gene3D" id="3.90.550.10">
    <property type="entry name" value="Spore Coat Polysaccharide Biosynthesis Protein SpsA, Chain A"/>
    <property type="match status" value="1"/>
</dbReference>
<feature type="transmembrane region" description="Helical" evidence="1">
    <location>
        <begin position="139"/>
        <end position="159"/>
    </location>
</feature>
<dbReference type="AlphaFoldDB" id="A0A645ADU5"/>
<evidence type="ECO:0000256" key="1">
    <source>
        <dbReference type="SAM" id="Phobius"/>
    </source>
</evidence>
<reference evidence="3" key="1">
    <citation type="submission" date="2019-08" db="EMBL/GenBank/DDBJ databases">
        <authorList>
            <person name="Kucharzyk K."/>
            <person name="Murdoch R.W."/>
            <person name="Higgins S."/>
            <person name="Loffler F."/>
        </authorList>
    </citation>
    <scope>NUCLEOTIDE SEQUENCE</scope>
</reference>
<dbReference type="InterPro" id="IPR029044">
    <property type="entry name" value="Nucleotide-diphossugar_trans"/>
</dbReference>
<dbReference type="Pfam" id="PF00535">
    <property type="entry name" value="Glycos_transf_2"/>
    <property type="match status" value="1"/>
</dbReference>
<name>A0A645ADU5_9ZZZZ</name>
<gene>
    <name evidence="3" type="primary">ppm1_11</name>
    <name evidence="3" type="ORF">SDC9_97614</name>
</gene>
<keyword evidence="1" id="KW-0812">Transmembrane</keyword>
<dbReference type="GO" id="GO:0016757">
    <property type="term" value="F:glycosyltransferase activity"/>
    <property type="evidence" value="ECO:0007669"/>
    <property type="project" value="UniProtKB-KW"/>
</dbReference>
<sequence length="241" mass="27239">MTGSREADIIHTMYKSTLVIIPAFNEEENIVKTVQPFLDEACPYDYIIVNDGSSDCTKQVCLENQFKLLDLECNVGLSYAVKAGMIYAKNHGYSYALQFDGDGQHEYAYIQELFDPISQNLCDIAIGSRFLSARKKLSFRNIGGTVISFFIFLTSGVLLTDPTSGMRLYNRKMIELFAAEANMNPEPETLGYLLRKGVSVMEVPVHMSERMHGISMFSFGASITYMIKTVFSLAFIQWFRK</sequence>
<comment type="caution">
    <text evidence="3">The sequence shown here is derived from an EMBL/GenBank/DDBJ whole genome shotgun (WGS) entry which is preliminary data.</text>
</comment>
<proteinExistence type="predicted"/>
<keyword evidence="3" id="KW-0808">Transferase</keyword>